<sequence length="67" mass="7279">MQKNPDSSSGVTARKGQTLTRTLEGSTYNLVMDYGAADGWYFLSLAGKELGGTAEGREGLARFEWCK</sequence>
<dbReference type="RefSeq" id="WP_139404510.1">
    <property type="nucleotide sequence ID" value="NZ_JACHEW010000028.1"/>
</dbReference>
<dbReference type="Proteomes" id="UP000313988">
    <property type="component" value="Unassembled WGS sequence"/>
</dbReference>
<accession>A0A5C4XXV3</accession>
<reference evidence="1 4" key="2">
    <citation type="submission" date="2020-08" db="EMBL/GenBank/DDBJ databases">
        <title>Genomic Encyclopedia of Type Strains, Phase IV (KMG-IV): sequencing the most valuable type-strain genomes for metagenomic binning, comparative biology and taxonomic classification.</title>
        <authorList>
            <person name="Goeker M."/>
        </authorList>
    </citation>
    <scope>NUCLEOTIDE SEQUENCE [LARGE SCALE GENOMIC DNA]</scope>
    <source>
        <strain evidence="1 4">DSM 12027</strain>
    </source>
</reference>
<evidence type="ECO:0000313" key="2">
    <source>
        <dbReference type="EMBL" id="TNM67953.1"/>
    </source>
</evidence>
<dbReference type="Proteomes" id="UP000629870">
    <property type="component" value="Unassembled WGS sequence"/>
</dbReference>
<proteinExistence type="predicted"/>
<dbReference type="EMBL" id="VDMO01000026">
    <property type="protein sequence ID" value="TNM67953.1"/>
    <property type="molecule type" value="Genomic_DNA"/>
</dbReference>
<dbReference type="AlphaFoldDB" id="A0A5C4XXV3"/>
<evidence type="ECO:0000313" key="1">
    <source>
        <dbReference type="EMBL" id="MBB6018369.1"/>
    </source>
</evidence>
<dbReference type="EMBL" id="JACHEW010000028">
    <property type="protein sequence ID" value="MBB6018369.1"/>
    <property type="molecule type" value="Genomic_DNA"/>
</dbReference>
<reference evidence="2 3" key="1">
    <citation type="submission" date="2019-06" db="EMBL/GenBank/DDBJ databases">
        <title>Genome sequence of Deinococcus radiopugnans ATCC 19172.</title>
        <authorList>
            <person name="Maclea K.S."/>
            <person name="Maynard C.R."/>
        </authorList>
    </citation>
    <scope>NUCLEOTIDE SEQUENCE [LARGE SCALE GENOMIC DNA]</scope>
    <source>
        <strain evidence="2 3">ATCC 19172</strain>
    </source>
</reference>
<gene>
    <name evidence="2" type="ORF">FHR04_17405</name>
    <name evidence="1" type="ORF">HNQ04_003647</name>
</gene>
<comment type="caution">
    <text evidence="2">The sequence shown here is derived from an EMBL/GenBank/DDBJ whole genome shotgun (WGS) entry which is preliminary data.</text>
</comment>
<protein>
    <submittedName>
        <fullName evidence="2">Uncharacterized protein</fullName>
    </submittedName>
</protein>
<evidence type="ECO:0000313" key="4">
    <source>
        <dbReference type="Proteomes" id="UP000629870"/>
    </source>
</evidence>
<keyword evidence="4" id="KW-1185">Reference proteome</keyword>
<evidence type="ECO:0000313" key="3">
    <source>
        <dbReference type="Proteomes" id="UP000313988"/>
    </source>
</evidence>
<dbReference type="OrthoDB" id="69857at2"/>
<organism evidence="2 3">
    <name type="scientific">Deinococcus radiopugnans ATCC 19172</name>
    <dbReference type="NCBI Taxonomy" id="585398"/>
    <lineage>
        <taxon>Bacteria</taxon>
        <taxon>Thermotogati</taxon>
        <taxon>Deinococcota</taxon>
        <taxon>Deinococci</taxon>
        <taxon>Deinococcales</taxon>
        <taxon>Deinococcaceae</taxon>
        <taxon>Deinococcus</taxon>
    </lineage>
</organism>
<name>A0A5C4XXV3_9DEIO</name>